<evidence type="ECO:0000313" key="2">
    <source>
        <dbReference type="EMBL" id="EFV95015.1"/>
    </source>
</evidence>
<dbReference type="EMBL" id="AEQP01000006">
    <property type="protein sequence ID" value="EFV95015.1"/>
    <property type="molecule type" value="Genomic_DNA"/>
</dbReference>
<dbReference type="HOGENOM" id="CLU_2167803_0_0_4"/>
<accession>E7RX24</accession>
<dbReference type="AlphaFoldDB" id="E7RX24"/>
<dbReference type="STRING" id="887898.HMPREF0551_1237"/>
<protein>
    <submittedName>
        <fullName evidence="2">Uncharacterized protein</fullName>
    </submittedName>
</protein>
<dbReference type="Proteomes" id="UP000011021">
    <property type="component" value="Unassembled WGS sequence"/>
</dbReference>
<organism evidence="2 3">
    <name type="scientific">Lautropia mirabilis ATCC 51599</name>
    <dbReference type="NCBI Taxonomy" id="887898"/>
    <lineage>
        <taxon>Bacteria</taxon>
        <taxon>Pseudomonadati</taxon>
        <taxon>Pseudomonadota</taxon>
        <taxon>Betaproteobacteria</taxon>
        <taxon>Burkholderiales</taxon>
        <taxon>Burkholderiaceae</taxon>
        <taxon>Lautropia</taxon>
    </lineage>
</organism>
<name>E7RX24_9BURK</name>
<evidence type="ECO:0000256" key="1">
    <source>
        <dbReference type="SAM" id="MobiDB-lite"/>
    </source>
</evidence>
<comment type="caution">
    <text evidence="2">The sequence shown here is derived from an EMBL/GenBank/DDBJ whole genome shotgun (WGS) entry which is preliminary data.</text>
</comment>
<sequence>MTLPCRACATDFPDCHPCMPVLARTARIAAPATDKKNGLASPFRTTAWSPAMTEHPPAPCTRHPVAAVKATRPPYLRTGCGRRPAKTPEPAGPFAVAGGNATFEGILQDG</sequence>
<keyword evidence="3" id="KW-1185">Reference proteome</keyword>
<proteinExistence type="predicted"/>
<gene>
    <name evidence="2" type="ORF">HMPREF0551_1237</name>
</gene>
<evidence type="ECO:0000313" key="3">
    <source>
        <dbReference type="Proteomes" id="UP000011021"/>
    </source>
</evidence>
<reference evidence="2 3" key="1">
    <citation type="submission" date="2010-12" db="EMBL/GenBank/DDBJ databases">
        <authorList>
            <person name="Muzny D."/>
            <person name="Qin X."/>
            <person name="Deng J."/>
            <person name="Jiang H."/>
            <person name="Liu Y."/>
            <person name="Qu J."/>
            <person name="Song X.-Z."/>
            <person name="Zhang L."/>
            <person name="Thornton R."/>
            <person name="Coyle M."/>
            <person name="Francisco L."/>
            <person name="Jackson L."/>
            <person name="Javaid M."/>
            <person name="Korchina V."/>
            <person name="Kovar C."/>
            <person name="Mata R."/>
            <person name="Mathew T."/>
            <person name="Ngo R."/>
            <person name="Nguyen L."/>
            <person name="Nguyen N."/>
            <person name="Okwuonu G."/>
            <person name="Ongeri F."/>
            <person name="Pham C."/>
            <person name="Simmons D."/>
            <person name="Wilczek-Boney K."/>
            <person name="Hale W."/>
            <person name="Jakkamsetti A."/>
            <person name="Pham P."/>
            <person name="Ruth R."/>
            <person name="San Lucas F."/>
            <person name="Warren J."/>
            <person name="Zhang J."/>
            <person name="Zhao Z."/>
            <person name="Zhou C."/>
            <person name="Zhu D."/>
            <person name="Lee S."/>
            <person name="Bess C."/>
            <person name="Blankenburg K."/>
            <person name="Forbes L."/>
            <person name="Fu Q."/>
            <person name="Gubbala S."/>
            <person name="Hirani K."/>
            <person name="Jayaseelan J.C."/>
            <person name="Lara F."/>
            <person name="Munidasa M."/>
            <person name="Palculict T."/>
            <person name="Patil S."/>
            <person name="Pu L.-L."/>
            <person name="Saada N."/>
            <person name="Tang L."/>
            <person name="Weissenberger G."/>
            <person name="Zhu Y."/>
            <person name="Hemphill L."/>
            <person name="Shang Y."/>
            <person name="Youmans B."/>
            <person name="Ayvaz T."/>
            <person name="Ross M."/>
            <person name="Santibanez J."/>
            <person name="Aqrawi P."/>
            <person name="Gross S."/>
            <person name="Joshi V."/>
            <person name="Fowler G."/>
            <person name="Nazareth L."/>
            <person name="Reid J."/>
            <person name="Worley K."/>
            <person name="Petrosino J."/>
            <person name="Highlander S."/>
            <person name="Gibbs R."/>
        </authorList>
    </citation>
    <scope>NUCLEOTIDE SEQUENCE [LARGE SCALE GENOMIC DNA]</scope>
    <source>
        <strain evidence="2 3">ATCC 51599</strain>
    </source>
</reference>
<feature type="region of interest" description="Disordered" evidence="1">
    <location>
        <begin position="75"/>
        <end position="97"/>
    </location>
</feature>